<feature type="repeat" description="PPR" evidence="3">
    <location>
        <begin position="119"/>
        <end position="153"/>
    </location>
</feature>
<proteinExistence type="inferred from homology"/>
<dbReference type="Pfam" id="PF12854">
    <property type="entry name" value="PPR_1"/>
    <property type="match status" value="1"/>
</dbReference>
<dbReference type="AlphaFoldDB" id="A0A4S4EHP5"/>
<comment type="similarity">
    <text evidence="1">Belongs to the PPR family. P subfamily.</text>
</comment>
<feature type="repeat" description="PPR" evidence="3">
    <location>
        <begin position="330"/>
        <end position="364"/>
    </location>
</feature>
<dbReference type="Pfam" id="PF13041">
    <property type="entry name" value="PPR_2"/>
    <property type="match status" value="3"/>
</dbReference>
<evidence type="ECO:0000313" key="5">
    <source>
        <dbReference type="Proteomes" id="UP000306102"/>
    </source>
</evidence>
<feature type="repeat" description="PPR" evidence="3">
    <location>
        <begin position="295"/>
        <end position="329"/>
    </location>
</feature>
<reference evidence="4 5" key="1">
    <citation type="journal article" date="2018" name="Proc. Natl. Acad. Sci. U.S.A.">
        <title>Draft genome sequence of Camellia sinensis var. sinensis provides insights into the evolution of the tea genome and tea quality.</title>
        <authorList>
            <person name="Wei C."/>
            <person name="Yang H."/>
            <person name="Wang S."/>
            <person name="Zhao J."/>
            <person name="Liu C."/>
            <person name="Gao L."/>
            <person name="Xia E."/>
            <person name="Lu Y."/>
            <person name="Tai Y."/>
            <person name="She G."/>
            <person name="Sun J."/>
            <person name="Cao H."/>
            <person name="Tong W."/>
            <person name="Gao Q."/>
            <person name="Li Y."/>
            <person name="Deng W."/>
            <person name="Jiang X."/>
            <person name="Wang W."/>
            <person name="Chen Q."/>
            <person name="Zhang S."/>
            <person name="Li H."/>
            <person name="Wu J."/>
            <person name="Wang P."/>
            <person name="Li P."/>
            <person name="Shi C."/>
            <person name="Zheng F."/>
            <person name="Jian J."/>
            <person name="Huang B."/>
            <person name="Shan D."/>
            <person name="Shi M."/>
            <person name="Fang C."/>
            <person name="Yue Y."/>
            <person name="Li F."/>
            <person name="Li D."/>
            <person name="Wei S."/>
            <person name="Han B."/>
            <person name="Jiang C."/>
            <person name="Yin Y."/>
            <person name="Xia T."/>
            <person name="Zhang Z."/>
            <person name="Bennetzen J.L."/>
            <person name="Zhao S."/>
            <person name="Wan X."/>
        </authorList>
    </citation>
    <scope>NUCLEOTIDE SEQUENCE [LARGE SCALE GENOMIC DNA]</scope>
    <source>
        <strain evidence="5">cv. Shuchazao</strain>
        <tissue evidence="4">Leaf</tissue>
    </source>
</reference>
<dbReference type="InterPro" id="IPR002885">
    <property type="entry name" value="PPR_rpt"/>
</dbReference>
<feature type="repeat" description="PPR" evidence="3">
    <location>
        <begin position="84"/>
        <end position="118"/>
    </location>
</feature>
<dbReference type="InterPro" id="IPR011990">
    <property type="entry name" value="TPR-like_helical_dom_sf"/>
</dbReference>
<dbReference type="Proteomes" id="UP000306102">
    <property type="component" value="Unassembled WGS sequence"/>
</dbReference>
<dbReference type="PROSITE" id="PS51375">
    <property type="entry name" value="PPR"/>
    <property type="match status" value="10"/>
</dbReference>
<keyword evidence="2" id="KW-0677">Repeat</keyword>
<feature type="repeat" description="PPR" evidence="3">
    <location>
        <begin position="260"/>
        <end position="294"/>
    </location>
</feature>
<feature type="repeat" description="PPR" evidence="3">
    <location>
        <begin position="407"/>
        <end position="441"/>
    </location>
</feature>
<dbReference type="PANTHER" id="PTHR47938">
    <property type="entry name" value="RESPIRATORY COMPLEX I CHAPERONE (CIA84), PUTATIVE (AFU_ORTHOLOGUE AFUA_2G06020)-RELATED"/>
    <property type="match status" value="1"/>
</dbReference>
<dbReference type="SUPFAM" id="SSF81901">
    <property type="entry name" value="HCP-like"/>
    <property type="match status" value="1"/>
</dbReference>
<dbReference type="EMBL" id="SDRB02004604">
    <property type="protein sequence ID" value="THG15622.1"/>
    <property type="molecule type" value="Genomic_DNA"/>
</dbReference>
<sequence>MGTKTMIKWPKQITVTLVEQLIRAEKDLQKAIVIFDAATGEYTNGFQHDHSTFGVMISRFVSANQFRAAEDLLNRMKNENCSITEDIFLSICRGYGRVHRPLEAIRIFQKMKEYESQPTQKSYITVFAILVGENQLKMALRFYRYMREMGIPPSVASLNVLIKALCKNNGTMDAALRIFREMPNRGCIPDSYTYGTLINGLCRFGKIVEAKELFTEMDTKGCSPTVVTYTSLIHGLCQSNNLDEAMGMLDEMKRKGIEPNVFTYSSLMDGLGKGGRTSQAMELLEIMVSKRHKPNMITYSTLIHGLCKEGKLREALEILDRMKLQGLKPDAGLYWKIINGFCDIHKFKEAANFLDEMVLEGISPNRVTWSLHVKIHNAVVQGLLIENDPNRAFHLYLSMRARGLSVEAKTFESLVDCFCKKGDIHKAARIVDEMVLDGCIPNEGTWIAMVSGFWDRRKVREASNDQRWLPEVIDDGVGNGDAGGVDEWWVEGVGEEGREMFVFWPESELSFEASQVATVTNKETEYRGVKISRIEGMDDLGKVVALGRRVLEMGLWADHMQGL</sequence>
<dbReference type="Pfam" id="PF01535">
    <property type="entry name" value="PPR"/>
    <property type="match status" value="3"/>
</dbReference>
<dbReference type="Gene3D" id="1.25.40.10">
    <property type="entry name" value="Tetratricopeptide repeat domain"/>
    <property type="match status" value="5"/>
</dbReference>
<dbReference type="PANTHER" id="PTHR47938:SF35">
    <property type="entry name" value="PENTATRICOPEPTIDE REPEAT-CONTAINING PROTEIN 4, MITOCHONDRIAL-RELATED"/>
    <property type="match status" value="1"/>
</dbReference>
<dbReference type="GO" id="GO:0003729">
    <property type="term" value="F:mRNA binding"/>
    <property type="evidence" value="ECO:0007669"/>
    <property type="project" value="TreeGrafter"/>
</dbReference>
<evidence type="ECO:0000313" key="4">
    <source>
        <dbReference type="EMBL" id="THG15622.1"/>
    </source>
</evidence>
<keyword evidence="5" id="KW-1185">Reference proteome</keyword>
<feature type="repeat" description="PPR" evidence="3">
    <location>
        <begin position="154"/>
        <end position="189"/>
    </location>
</feature>
<feature type="repeat" description="PPR" evidence="3">
    <location>
        <begin position="190"/>
        <end position="224"/>
    </location>
</feature>
<protein>
    <recommendedName>
        <fullName evidence="6">Pentacotripeptide-repeat region of PRORP domain-containing protein</fullName>
    </recommendedName>
</protein>
<comment type="caution">
    <text evidence="4">The sequence shown here is derived from an EMBL/GenBank/DDBJ whole genome shotgun (WGS) entry which is preliminary data.</text>
</comment>
<accession>A0A4S4EHP5</accession>
<dbReference type="FunFam" id="1.25.40.10:FF:000558">
    <property type="entry name" value="Pentatricopeptide repeat-containing protein At5g39710"/>
    <property type="match status" value="1"/>
</dbReference>
<gene>
    <name evidence="4" type="ORF">TEA_027351</name>
</gene>
<dbReference type="NCBIfam" id="TIGR00756">
    <property type="entry name" value="PPR"/>
    <property type="match status" value="8"/>
</dbReference>
<feature type="repeat" description="PPR" evidence="3">
    <location>
        <begin position="49"/>
        <end position="83"/>
    </location>
</feature>
<evidence type="ECO:0008006" key="6">
    <source>
        <dbReference type="Google" id="ProtNLM"/>
    </source>
</evidence>
<feature type="repeat" description="PPR" evidence="3">
    <location>
        <begin position="225"/>
        <end position="259"/>
    </location>
</feature>
<evidence type="ECO:0000256" key="1">
    <source>
        <dbReference type="ARBA" id="ARBA00007626"/>
    </source>
</evidence>
<evidence type="ECO:0000256" key="2">
    <source>
        <dbReference type="ARBA" id="ARBA00022737"/>
    </source>
</evidence>
<evidence type="ECO:0000256" key="3">
    <source>
        <dbReference type="PROSITE-ProRule" id="PRU00708"/>
    </source>
</evidence>
<organism evidence="4 5">
    <name type="scientific">Camellia sinensis var. sinensis</name>
    <name type="common">China tea</name>
    <dbReference type="NCBI Taxonomy" id="542762"/>
    <lineage>
        <taxon>Eukaryota</taxon>
        <taxon>Viridiplantae</taxon>
        <taxon>Streptophyta</taxon>
        <taxon>Embryophyta</taxon>
        <taxon>Tracheophyta</taxon>
        <taxon>Spermatophyta</taxon>
        <taxon>Magnoliopsida</taxon>
        <taxon>eudicotyledons</taxon>
        <taxon>Gunneridae</taxon>
        <taxon>Pentapetalae</taxon>
        <taxon>asterids</taxon>
        <taxon>Ericales</taxon>
        <taxon>Theaceae</taxon>
        <taxon>Camellia</taxon>
    </lineage>
</organism>
<name>A0A4S4EHP5_CAMSN</name>